<dbReference type="KEGG" id="rmb:K529_002640"/>
<dbReference type="Proteomes" id="UP000013243">
    <property type="component" value="Chromosome"/>
</dbReference>
<dbReference type="RefSeq" id="WP_046002376.1">
    <property type="nucleotide sequence ID" value="NZ_CP015230.1"/>
</dbReference>
<dbReference type="InterPro" id="IPR012349">
    <property type="entry name" value="Split_barrel_FMN-bd"/>
</dbReference>
<dbReference type="PANTHER" id="PTHR42815">
    <property type="entry name" value="FAD-BINDING, PUTATIVE (AFU_ORTHOLOGUE AFUA_6G07600)-RELATED"/>
    <property type="match status" value="1"/>
</dbReference>
<reference evidence="1 2" key="1">
    <citation type="journal article" date="2016" name="ISME J.">
        <title>Global occurrence and heterogeneity of the Roseobacter-clade species Ruegeria mobilis.</title>
        <authorList>
            <person name="Sonnenschein E."/>
            <person name="Gram L."/>
        </authorList>
    </citation>
    <scope>NUCLEOTIDE SEQUENCE [LARGE SCALE GENOMIC DNA]</scope>
    <source>
        <strain evidence="1 2">F1926</strain>
    </source>
</reference>
<dbReference type="EMBL" id="CP015230">
    <property type="protein sequence ID" value="ANP39654.1"/>
    <property type="molecule type" value="Genomic_DNA"/>
</dbReference>
<dbReference type="Gene3D" id="2.30.110.10">
    <property type="entry name" value="Electron Transport, Fmn-binding Protein, Chain A"/>
    <property type="match status" value="1"/>
</dbReference>
<dbReference type="OrthoDB" id="9786134at2"/>
<sequence length="313" mass="34216">MSRANHVFHAGELILQRRAGVAESYRERVAHAIRPEMPQQHRDFFESLPVLFLGLLDARGQVWATPAVGEVGFLRARDPRRLAVGARPVLGDTLWLDVRPGAKVGVVGMELSSRRRNRMNGTIRAVNSEGFEIAVDLSFGNCPQYIQTRDLLWPANPPAPVATALPDWDARSRALVAQADTFFIASRAAEMSDDPADGIDASHRGGRPGFLTINADGSLSFPDFSGNRFFNTLGNIEADGRVGLFIPDFSSGAGIFLTGLATVDWTPDRVARFQGAERIVDVQPEEIWYCDHALPGPAPLASSWPMLAETGVW</sequence>
<protein>
    <submittedName>
        <fullName evidence="1">Pyridoxamine 5'-phosphate oxidase</fullName>
    </submittedName>
</protein>
<name>A0A1B0ZZ95_9RHOB</name>
<dbReference type="AlphaFoldDB" id="A0A1B0ZZ95"/>
<evidence type="ECO:0000313" key="1">
    <source>
        <dbReference type="EMBL" id="ANP39654.1"/>
    </source>
</evidence>
<proteinExistence type="predicted"/>
<organism evidence="1 2">
    <name type="scientific">Tritonibacter mobilis F1926</name>
    <dbReference type="NCBI Taxonomy" id="1265309"/>
    <lineage>
        <taxon>Bacteria</taxon>
        <taxon>Pseudomonadati</taxon>
        <taxon>Pseudomonadota</taxon>
        <taxon>Alphaproteobacteria</taxon>
        <taxon>Rhodobacterales</taxon>
        <taxon>Paracoccaceae</taxon>
        <taxon>Tritonibacter</taxon>
    </lineage>
</organism>
<evidence type="ECO:0000313" key="2">
    <source>
        <dbReference type="Proteomes" id="UP000013243"/>
    </source>
</evidence>
<dbReference type="PANTHER" id="PTHR42815:SF2">
    <property type="entry name" value="FAD-BINDING, PUTATIVE (AFU_ORTHOLOGUE AFUA_6G07600)-RELATED"/>
    <property type="match status" value="1"/>
</dbReference>
<dbReference type="GeneID" id="28248694"/>
<gene>
    <name evidence="1" type="ORF">K529_002640</name>
</gene>
<dbReference type="STRING" id="1265309.K529_002640"/>
<accession>A0A1B0ZZ95</accession>
<dbReference type="SUPFAM" id="SSF50475">
    <property type="entry name" value="FMN-binding split barrel"/>
    <property type="match status" value="1"/>
</dbReference>